<accession>A0ABW6EF04</accession>
<name>A0ABW6EF04_9ACTN</name>
<evidence type="ECO:0000313" key="2">
    <source>
        <dbReference type="Proteomes" id="UP001598300"/>
    </source>
</evidence>
<dbReference type="Proteomes" id="UP001598300">
    <property type="component" value="Unassembled WGS sequence"/>
</dbReference>
<dbReference type="RefSeq" id="WP_141760876.1">
    <property type="nucleotide sequence ID" value="NZ_JBHVRE010000056.1"/>
</dbReference>
<comment type="caution">
    <text evidence="1">The sequence shown here is derived from an EMBL/GenBank/DDBJ whole genome shotgun (WGS) entry which is preliminary data.</text>
</comment>
<keyword evidence="2" id="KW-1185">Reference proteome</keyword>
<reference evidence="1 2" key="1">
    <citation type="submission" date="2024-09" db="EMBL/GenBank/DDBJ databases">
        <title>The Natural Products Discovery Center: Release of the First 8490 Sequenced Strains for Exploring Actinobacteria Biosynthetic Diversity.</title>
        <authorList>
            <person name="Kalkreuter E."/>
            <person name="Kautsar S.A."/>
            <person name="Yang D."/>
            <person name="Bader C.D."/>
            <person name="Teijaro C.N."/>
            <person name="Fluegel L."/>
            <person name="Davis C.M."/>
            <person name="Simpson J.R."/>
            <person name="Lauterbach L."/>
            <person name="Steele A.D."/>
            <person name="Gui C."/>
            <person name="Meng S."/>
            <person name="Li G."/>
            <person name="Viehrig K."/>
            <person name="Ye F."/>
            <person name="Su P."/>
            <person name="Kiefer A.F."/>
            <person name="Nichols A."/>
            <person name="Cepeda A.J."/>
            <person name="Yan W."/>
            <person name="Fan B."/>
            <person name="Jiang Y."/>
            <person name="Adhikari A."/>
            <person name="Zheng C.-J."/>
            <person name="Schuster L."/>
            <person name="Cowan T.M."/>
            <person name="Smanski M.J."/>
            <person name="Chevrette M.G."/>
            <person name="De Carvalho L.P.S."/>
            <person name="Shen B."/>
        </authorList>
    </citation>
    <scope>NUCLEOTIDE SEQUENCE [LARGE SCALE GENOMIC DNA]</scope>
    <source>
        <strain evidence="1 2">NPDC058584</strain>
    </source>
</reference>
<dbReference type="EMBL" id="JBHXPM010000066">
    <property type="protein sequence ID" value="MFD3961723.1"/>
    <property type="molecule type" value="Genomic_DNA"/>
</dbReference>
<gene>
    <name evidence="1" type="ORF">ACFWR3_37275</name>
</gene>
<proteinExistence type="predicted"/>
<sequence>MNALEMREVEDLLRDLIRSAGLDWLIDELDEAISTGVAEEKLLQRRRGASTEEYEALAVADVGTDSFHRSLKRGASVVVTTRPMNARERTELHLDALRRLFLELPKIERATLKITGAEGDSHRAPVRSIRFVPDEELTGRRDQTHEVASRLPEDARAHLQNLFRDAHEEISR</sequence>
<evidence type="ECO:0000313" key="1">
    <source>
        <dbReference type="EMBL" id="MFD3961723.1"/>
    </source>
</evidence>
<organism evidence="1 2">
    <name type="scientific">Streptomyces bacillaris</name>
    <dbReference type="NCBI Taxonomy" id="68179"/>
    <lineage>
        <taxon>Bacteria</taxon>
        <taxon>Bacillati</taxon>
        <taxon>Actinomycetota</taxon>
        <taxon>Actinomycetes</taxon>
        <taxon>Kitasatosporales</taxon>
        <taxon>Streptomycetaceae</taxon>
        <taxon>Streptomyces</taxon>
    </lineage>
</organism>
<protein>
    <submittedName>
        <fullName evidence="1">Uncharacterized protein</fullName>
    </submittedName>
</protein>